<evidence type="ECO:0000313" key="2">
    <source>
        <dbReference type="EMBL" id="SFC06599.1"/>
    </source>
</evidence>
<organism evidence="2 3">
    <name type="scientific">Flexibacter flexilis DSM 6793</name>
    <dbReference type="NCBI Taxonomy" id="927664"/>
    <lineage>
        <taxon>Bacteria</taxon>
        <taxon>Pseudomonadati</taxon>
        <taxon>Bacteroidota</taxon>
        <taxon>Cytophagia</taxon>
        <taxon>Cytophagales</taxon>
        <taxon>Flexibacteraceae</taxon>
        <taxon>Flexibacter</taxon>
    </lineage>
</organism>
<evidence type="ECO:0000313" key="3">
    <source>
        <dbReference type="Proteomes" id="UP000199514"/>
    </source>
</evidence>
<dbReference type="OrthoDB" id="9804152at2"/>
<dbReference type="Proteomes" id="UP000199514">
    <property type="component" value="Unassembled WGS sequence"/>
</dbReference>
<dbReference type="EMBL" id="FOLE01000002">
    <property type="protein sequence ID" value="SFC06599.1"/>
    <property type="molecule type" value="Genomic_DNA"/>
</dbReference>
<reference evidence="2 3" key="1">
    <citation type="submission" date="2016-10" db="EMBL/GenBank/DDBJ databases">
        <authorList>
            <person name="de Groot N.N."/>
        </authorList>
    </citation>
    <scope>NUCLEOTIDE SEQUENCE [LARGE SCALE GENOMIC DNA]</scope>
    <source>
        <strain evidence="2 3">DSM 6793</strain>
    </source>
</reference>
<gene>
    <name evidence="2" type="ORF">SAMN05421780_102451</name>
</gene>
<proteinExistence type="predicted"/>
<keyword evidence="1" id="KW-0812">Transmembrane</keyword>
<name>A0A1I1G417_9BACT</name>
<dbReference type="AlphaFoldDB" id="A0A1I1G417"/>
<keyword evidence="1" id="KW-0472">Membrane</keyword>
<dbReference type="SUPFAM" id="SSF47162">
    <property type="entry name" value="Apolipoprotein"/>
    <property type="match status" value="1"/>
</dbReference>
<evidence type="ECO:0000256" key="1">
    <source>
        <dbReference type="SAM" id="Phobius"/>
    </source>
</evidence>
<keyword evidence="1" id="KW-1133">Transmembrane helix</keyword>
<protein>
    <submittedName>
        <fullName evidence="2">LemA family protein</fullName>
    </submittedName>
</protein>
<feature type="transmembrane region" description="Helical" evidence="1">
    <location>
        <begin position="6"/>
        <end position="25"/>
    </location>
</feature>
<dbReference type="RefSeq" id="WP_143083888.1">
    <property type="nucleotide sequence ID" value="NZ_FOLE01000002.1"/>
</dbReference>
<accession>A0A1I1G417</accession>
<sequence>MGLLPIILVTLGIIFLWGIVNYYSLSQFRESVRNTAQSLREQLQVLGQAAQQNTAPEWQTLAQQLQTNQAQVSEQAWQNVKTLAEADTQAQSVVQARKKYEAALKAYNEAVRSKPSAYVAMVFGFKKIA</sequence>
<keyword evidence="3" id="KW-1185">Reference proteome</keyword>